<dbReference type="PROSITE" id="PS51155">
    <property type="entry name" value="CHIT_BIND_RR_2"/>
    <property type="match status" value="1"/>
</dbReference>
<feature type="signal peptide" evidence="3">
    <location>
        <begin position="1"/>
        <end position="19"/>
    </location>
</feature>
<evidence type="ECO:0000256" key="3">
    <source>
        <dbReference type="SAM" id="SignalP"/>
    </source>
</evidence>
<dbReference type="PROSITE" id="PS00233">
    <property type="entry name" value="CHIT_BIND_RR_1"/>
    <property type="match status" value="1"/>
</dbReference>
<dbReference type="EMBL" id="CAJNRD030001117">
    <property type="protein sequence ID" value="CAG5077985.1"/>
    <property type="molecule type" value="Genomic_DNA"/>
</dbReference>
<evidence type="ECO:0000313" key="5">
    <source>
        <dbReference type="Proteomes" id="UP000786811"/>
    </source>
</evidence>
<sequence>MFKLFVLAALAVASEASYADYDGYVNSNVGYGSYYGLGHGHDGSYQTFVAPVVADAHYQHGVYGHGYDGHDYEGHNVYDHGLNHHDTYAPAKYAFNYGVNDPHTGDVKSQEEVREGDVVKGSYRLNEPDGTIRIVEYTADPHNGFNAVVKKIGHAVHPAPVPVVKYVAPAYAHHGY</sequence>
<gene>
    <name evidence="4" type="ORF">HICCMSTLAB_LOCUS2610</name>
</gene>
<protein>
    <submittedName>
        <fullName evidence="4">Similar to ACP20: Adult-specific cuticular protein ACP-20 (Tenebrio molitor)</fullName>
    </submittedName>
</protein>
<dbReference type="Pfam" id="PF00379">
    <property type="entry name" value="Chitin_bind_4"/>
    <property type="match status" value="1"/>
</dbReference>
<evidence type="ECO:0000256" key="2">
    <source>
        <dbReference type="PROSITE-ProRule" id="PRU00497"/>
    </source>
</evidence>
<accession>A0A8J2H648</accession>
<dbReference type="Proteomes" id="UP000786811">
    <property type="component" value="Unassembled WGS sequence"/>
</dbReference>
<keyword evidence="1 2" id="KW-0193">Cuticle</keyword>
<dbReference type="GO" id="GO:0005615">
    <property type="term" value="C:extracellular space"/>
    <property type="evidence" value="ECO:0007669"/>
    <property type="project" value="TreeGrafter"/>
</dbReference>
<dbReference type="AlphaFoldDB" id="A0A8J2H648"/>
<dbReference type="PRINTS" id="PR00947">
    <property type="entry name" value="CUTICLE"/>
</dbReference>
<evidence type="ECO:0000313" key="4">
    <source>
        <dbReference type="EMBL" id="CAG5077985.1"/>
    </source>
</evidence>
<dbReference type="OrthoDB" id="6382835at2759"/>
<organism evidence="4 5">
    <name type="scientific">Cotesia congregata</name>
    <name type="common">Parasitoid wasp</name>
    <name type="synonym">Apanteles congregatus</name>
    <dbReference type="NCBI Taxonomy" id="51543"/>
    <lineage>
        <taxon>Eukaryota</taxon>
        <taxon>Metazoa</taxon>
        <taxon>Ecdysozoa</taxon>
        <taxon>Arthropoda</taxon>
        <taxon>Hexapoda</taxon>
        <taxon>Insecta</taxon>
        <taxon>Pterygota</taxon>
        <taxon>Neoptera</taxon>
        <taxon>Endopterygota</taxon>
        <taxon>Hymenoptera</taxon>
        <taxon>Apocrita</taxon>
        <taxon>Ichneumonoidea</taxon>
        <taxon>Braconidae</taxon>
        <taxon>Microgastrinae</taxon>
        <taxon>Cotesia</taxon>
    </lineage>
</organism>
<dbReference type="PANTHER" id="PTHR12236:SF95">
    <property type="entry name" value="CUTICULAR PROTEIN 76BD, ISOFORM C-RELATED"/>
    <property type="match status" value="1"/>
</dbReference>
<dbReference type="GO" id="GO:0031012">
    <property type="term" value="C:extracellular matrix"/>
    <property type="evidence" value="ECO:0007669"/>
    <property type="project" value="TreeGrafter"/>
</dbReference>
<dbReference type="InterPro" id="IPR051217">
    <property type="entry name" value="Insect_Cuticle_Struc_Prot"/>
</dbReference>
<dbReference type="InterPro" id="IPR000618">
    <property type="entry name" value="Insect_cuticle"/>
</dbReference>
<dbReference type="InterPro" id="IPR031311">
    <property type="entry name" value="CHIT_BIND_RR_consensus"/>
</dbReference>
<name>A0A8J2H648_COTCN</name>
<feature type="chain" id="PRO_5035218772" evidence="3">
    <location>
        <begin position="20"/>
        <end position="176"/>
    </location>
</feature>
<dbReference type="GO" id="GO:0042302">
    <property type="term" value="F:structural constituent of cuticle"/>
    <property type="evidence" value="ECO:0007669"/>
    <property type="project" value="UniProtKB-UniRule"/>
</dbReference>
<comment type="caution">
    <text evidence="4">The sequence shown here is derived from an EMBL/GenBank/DDBJ whole genome shotgun (WGS) entry which is preliminary data.</text>
</comment>
<keyword evidence="3" id="KW-0732">Signal</keyword>
<reference evidence="4" key="1">
    <citation type="submission" date="2021-04" db="EMBL/GenBank/DDBJ databases">
        <authorList>
            <person name="Chebbi M.A.C M."/>
        </authorList>
    </citation>
    <scope>NUCLEOTIDE SEQUENCE</scope>
</reference>
<keyword evidence="5" id="KW-1185">Reference proteome</keyword>
<evidence type="ECO:0000256" key="1">
    <source>
        <dbReference type="ARBA" id="ARBA00022460"/>
    </source>
</evidence>
<proteinExistence type="predicted"/>
<dbReference type="PANTHER" id="PTHR12236">
    <property type="entry name" value="STRUCTURAL CONTITUENT OF CUTICLE"/>
    <property type="match status" value="1"/>
</dbReference>